<proteinExistence type="inferred from homology"/>
<reference evidence="2 3" key="1">
    <citation type="submission" date="2019-11" db="EMBL/GenBank/DDBJ databases">
        <title>Whole genome sequence of Oryza granulata.</title>
        <authorList>
            <person name="Li W."/>
        </authorList>
    </citation>
    <scope>NUCLEOTIDE SEQUENCE [LARGE SCALE GENOMIC DNA]</scope>
    <source>
        <strain evidence="3">cv. Menghai</strain>
        <tissue evidence="2">Leaf</tissue>
    </source>
</reference>
<dbReference type="GO" id="GO:0017148">
    <property type="term" value="P:negative regulation of translation"/>
    <property type="evidence" value="ECO:0007669"/>
    <property type="project" value="UniProtKB-KW"/>
</dbReference>
<keyword evidence="1" id="KW-0611">Plant defense</keyword>
<dbReference type="InterPro" id="IPR016138">
    <property type="entry name" value="Ribosome_inactivat_prot_sub1"/>
</dbReference>
<keyword evidence="3" id="KW-1185">Reference proteome</keyword>
<evidence type="ECO:0000313" key="3">
    <source>
        <dbReference type="Proteomes" id="UP000479710"/>
    </source>
</evidence>
<protein>
    <recommendedName>
        <fullName evidence="1">rRNA N-glycosylase</fullName>
        <ecNumber evidence="1">3.2.2.22</ecNumber>
    </recommendedName>
</protein>
<comment type="similarity">
    <text evidence="1">Belongs to the ribosome-inactivating protein family.</text>
</comment>
<comment type="catalytic activity">
    <reaction evidence="1">
        <text>Endohydrolysis of the N-glycosidic bond at one specific adenosine on the 28S rRNA.</text>
        <dbReference type="EC" id="3.2.2.22"/>
    </reaction>
</comment>
<evidence type="ECO:0000313" key="2">
    <source>
        <dbReference type="EMBL" id="KAF0908530.1"/>
    </source>
</evidence>
<dbReference type="Gene3D" id="3.40.420.10">
    <property type="entry name" value="Ricin (A subunit), domain 1"/>
    <property type="match status" value="1"/>
</dbReference>
<gene>
    <name evidence="2" type="ORF">E2562_026321</name>
</gene>
<keyword evidence="1" id="KW-0800">Toxin</keyword>
<dbReference type="InterPro" id="IPR001574">
    <property type="entry name" value="Ribosome_inactivat_prot"/>
</dbReference>
<dbReference type="GO" id="GO:0006952">
    <property type="term" value="P:defense response"/>
    <property type="evidence" value="ECO:0007669"/>
    <property type="project" value="UniProtKB-KW"/>
</dbReference>
<comment type="caution">
    <text evidence="2">The sequence shown here is derived from an EMBL/GenBank/DDBJ whole genome shotgun (WGS) entry which is preliminary data.</text>
</comment>
<keyword evidence="1" id="KW-0378">Hydrolase</keyword>
<organism evidence="2 3">
    <name type="scientific">Oryza meyeriana var. granulata</name>
    <dbReference type="NCBI Taxonomy" id="110450"/>
    <lineage>
        <taxon>Eukaryota</taxon>
        <taxon>Viridiplantae</taxon>
        <taxon>Streptophyta</taxon>
        <taxon>Embryophyta</taxon>
        <taxon>Tracheophyta</taxon>
        <taxon>Spermatophyta</taxon>
        <taxon>Magnoliopsida</taxon>
        <taxon>Liliopsida</taxon>
        <taxon>Poales</taxon>
        <taxon>Poaceae</taxon>
        <taxon>BOP clade</taxon>
        <taxon>Oryzoideae</taxon>
        <taxon>Oryzeae</taxon>
        <taxon>Oryzinae</taxon>
        <taxon>Oryza</taxon>
        <taxon>Oryza meyeriana</taxon>
    </lineage>
</organism>
<dbReference type="EMBL" id="SPHZ02000007">
    <property type="protein sequence ID" value="KAF0908530.1"/>
    <property type="molecule type" value="Genomic_DNA"/>
</dbReference>
<dbReference type="InterPro" id="IPR036041">
    <property type="entry name" value="Ribosome-inact_prot_sf"/>
</dbReference>
<dbReference type="Proteomes" id="UP000479710">
    <property type="component" value="Unassembled WGS sequence"/>
</dbReference>
<dbReference type="Pfam" id="PF00161">
    <property type="entry name" value="RIP"/>
    <property type="match status" value="1"/>
</dbReference>
<sequence length="206" mass="23213">MVEGKPVCLPTGYSKIILFPKPGSDLVANHPNGRVRLLFFYGNLYLVAFKAQGMWHKFKDLNLDIAPNYASDERKKHCKAKDIPFESNYGVRGMLATIAELKVSRETPIEMYKTLSLYDPEHHAGIVCLSDLQLMLFKSCAIFFEVIRFPIMKKRLEADGEVADRKTADREAASLDGKRRFTFLQEVAGEAADGEAASLAGKHWNR</sequence>
<dbReference type="GO" id="GO:0030598">
    <property type="term" value="F:rRNA N-glycosylase activity"/>
    <property type="evidence" value="ECO:0007669"/>
    <property type="project" value="UniProtKB-EC"/>
</dbReference>
<dbReference type="EC" id="3.2.2.22" evidence="1"/>
<evidence type="ECO:0000256" key="1">
    <source>
        <dbReference type="RuleBase" id="RU004915"/>
    </source>
</evidence>
<name>A0A6G1D805_9ORYZ</name>
<dbReference type="GO" id="GO:0090729">
    <property type="term" value="F:toxin activity"/>
    <property type="evidence" value="ECO:0007669"/>
    <property type="project" value="UniProtKB-KW"/>
</dbReference>
<dbReference type="AlphaFoldDB" id="A0A6G1D805"/>
<dbReference type="OrthoDB" id="703777at2759"/>
<dbReference type="SUPFAM" id="SSF56371">
    <property type="entry name" value="Ribosome inactivating proteins (RIP)"/>
    <property type="match status" value="1"/>
</dbReference>
<keyword evidence="1" id="KW-0652">Protein synthesis inhibitor</keyword>
<accession>A0A6G1D805</accession>